<feature type="compositionally biased region" description="Acidic residues" evidence="1">
    <location>
        <begin position="10"/>
        <end position="33"/>
    </location>
</feature>
<dbReference type="EMBL" id="KT387800">
    <property type="protein sequence ID" value="AMB21651.1"/>
    <property type="molecule type" value="Genomic_DNA"/>
</dbReference>
<reference evidence="3 4" key="1">
    <citation type="submission" date="2015-08" db="EMBL/GenBank/DDBJ databases">
        <authorList>
            <person name="Babu N.S."/>
            <person name="Beckwith C.J."/>
            <person name="Beseler K.G."/>
            <person name="Brison A."/>
            <person name="Carone J.V."/>
            <person name="Caskin T.P."/>
            <person name="Diamond M."/>
            <person name="Durham M.E."/>
            <person name="Foxe J.M."/>
            <person name="Go M."/>
            <person name="Henderson B.A."/>
            <person name="Jones I.B."/>
            <person name="McGettigan J.A."/>
            <person name="Micheletti S.J."/>
            <person name="Nasrallah M.E."/>
            <person name="Ortiz D."/>
            <person name="Piller C.R."/>
            <person name="Privatt S.R."/>
            <person name="Schneider S.L."/>
            <person name="Sharp S."/>
            <person name="Smith T.C."/>
            <person name="Stanton J.D."/>
            <person name="Ullery H.E."/>
            <person name="Wilson R.J."/>
            <person name="Serrano M.G."/>
            <person name="Buck G."/>
            <person name="Lee V."/>
            <person name="Wang Y."/>
            <person name="Carvalho R."/>
            <person name="Voegtly L."/>
            <person name="Shi R."/>
            <person name="Duckworth R."/>
            <person name="Johnson A."/>
            <person name="Loviza R."/>
            <person name="Walstead R."/>
            <person name="Shah Z."/>
            <person name="Kiflezghi M."/>
            <person name="Wade K."/>
            <person name="Ball S.L."/>
            <person name="Bradley K.W."/>
            <person name="Asai D.J."/>
            <person name="Bowman C.A."/>
            <person name="Russell D.A."/>
            <person name="Pope W.H."/>
            <person name="Jacobs-Sera D."/>
            <person name="Hendrix R.W."/>
            <person name="Hatfull G.F."/>
        </authorList>
    </citation>
    <scope>NUCLEOTIDE SEQUENCE [LARGE SCALE GENOMIC DNA]</scope>
    <source>
        <strain evidence="3">SY</strain>
    </source>
</reference>
<feature type="transmembrane region" description="Helical" evidence="2">
    <location>
        <begin position="62"/>
        <end position="85"/>
    </location>
</feature>
<name>A0A0Y0CES1_CYHV2</name>
<keyword evidence="2" id="KW-0472">Membrane</keyword>
<proteinExistence type="predicted"/>
<feature type="region of interest" description="Disordered" evidence="1">
    <location>
        <begin position="1"/>
        <end position="45"/>
    </location>
</feature>
<feature type="transmembrane region" description="Helical" evidence="2">
    <location>
        <begin position="146"/>
        <end position="170"/>
    </location>
</feature>
<keyword evidence="2" id="KW-0812">Transmembrane</keyword>
<evidence type="ECO:0000313" key="3">
    <source>
        <dbReference type="EMBL" id="AMB21651.1"/>
    </source>
</evidence>
<sequence length="306" mass="34256">MSAYRRLREEDDVDGGDDDDDETNNNNNNEDDQTQSSNTTATSDRYKYYTSRGTIQRANRPGLDLTCSVIFMVGWVAMTVSTFLVDRAEEVKYHQKVSTSVYLSVLALLGSRSSSVSLDDNNTSSTTTTLDPDACFDGGITAMRSWILTVCLANLCTYLFKLTVFFQFVCASVKEYAAMHSGGVVLADCKEDTVEHLQRARWVATVLVRIALFPMAFAHLLAAIALQQTRPYMRAYSESYANPSERRYCFRLYLLFILVLGQALVSIFAGLLAFIKTVGGHSKSTRSQVRKRLENQNVTRILSELV</sequence>
<evidence type="ECO:0000313" key="4">
    <source>
        <dbReference type="Proteomes" id="UP000142765"/>
    </source>
</evidence>
<dbReference type="OrthoDB" id="19087at10239"/>
<evidence type="ECO:0000256" key="1">
    <source>
        <dbReference type="SAM" id="MobiDB-lite"/>
    </source>
</evidence>
<accession>A0A0Y0CES1</accession>
<feature type="transmembrane region" description="Helical" evidence="2">
    <location>
        <begin position="206"/>
        <end position="226"/>
    </location>
</feature>
<feature type="transmembrane region" description="Helical" evidence="2">
    <location>
        <begin position="252"/>
        <end position="275"/>
    </location>
</feature>
<gene>
    <name evidence="3" type="ORF">CyHV2_ORF82</name>
</gene>
<protein>
    <submittedName>
        <fullName evidence="3">Membrane ORF82</fullName>
    </submittedName>
</protein>
<keyword evidence="2" id="KW-1133">Transmembrane helix</keyword>
<organism evidence="3 4">
    <name type="scientific">Cyprinid herpesvirus 2</name>
    <name type="common">CyHV-2</name>
    <dbReference type="NCBI Taxonomy" id="317878"/>
    <lineage>
        <taxon>Viruses</taxon>
        <taxon>Duplodnaviria</taxon>
        <taxon>Heunggongvirae</taxon>
        <taxon>Peploviricota</taxon>
        <taxon>Herviviricetes</taxon>
        <taxon>Herpesvirales</taxon>
        <taxon>Alloherpesviridae</taxon>
        <taxon>Cyvirus</taxon>
        <taxon>Cyvirus cyprinidallo2</taxon>
    </lineage>
</organism>
<evidence type="ECO:0000256" key="2">
    <source>
        <dbReference type="SAM" id="Phobius"/>
    </source>
</evidence>
<feature type="compositionally biased region" description="Polar residues" evidence="1">
    <location>
        <begin position="34"/>
        <end position="43"/>
    </location>
</feature>
<dbReference type="Proteomes" id="UP000142765">
    <property type="component" value="Segment"/>
</dbReference>